<accession>A0A0N5CUF9</accession>
<evidence type="ECO:0000313" key="4">
    <source>
        <dbReference type="Proteomes" id="UP000276776"/>
    </source>
</evidence>
<feature type="region of interest" description="Disordered" evidence="1">
    <location>
        <begin position="1"/>
        <end position="23"/>
    </location>
</feature>
<organism evidence="5">
    <name type="scientific">Thelazia callipaeda</name>
    <name type="common">Oriental eyeworm</name>
    <name type="synonym">Parasitic nematode</name>
    <dbReference type="NCBI Taxonomy" id="103827"/>
    <lineage>
        <taxon>Eukaryota</taxon>
        <taxon>Metazoa</taxon>
        <taxon>Ecdysozoa</taxon>
        <taxon>Nematoda</taxon>
        <taxon>Chromadorea</taxon>
        <taxon>Rhabditida</taxon>
        <taxon>Spirurina</taxon>
        <taxon>Spiruromorpha</taxon>
        <taxon>Thelazioidea</taxon>
        <taxon>Thelaziidae</taxon>
        <taxon>Thelazia</taxon>
    </lineage>
</organism>
<sequence>MVCRFPSSGPNMTDSSFPQRKSLPEGSLIADVGNGFESRLVNDMSKVSCNDCRDLVEVPGGSEWKLRCLAESFPQYCWKYAEAHVITQYHCYMAGIKNAPARQSTATLPIFYAKLPNSFSPYDFSIHPKALCRARKRLYQQLQTTYDERNDFVVIRDELCIGAACVVLLNNVDWVRAKILKLTKGNDVIVDLVDVGIDNIVSIQDIRPLLKVFGRLPPLALRCRMQDVDMNDLTAEKVSAFQNLVNSCGNLVRVELTNVSTVPFLVNLYHPTIQGKNLGELFYSHKGRSKRKASGGRRSNAKLAQEVYFVDVVLFILDWLQKPVSSESLYISHVENIRFIYLHSSYHKKAIKELEKKLLIKWSELKIVSEEWLAQGVACAYFSTCSMLAPVRVIVAKVTKEKLWVRSADHGWKKCLWKSDCLSCSLRCLSIEFSEAPLMYLCRLPTSMTYYPHQSETEILRNILQNDSKICIDRHRSKRMPYKVSIFLEDGSFSAARYYKEANFSKAKKHVIHPCFDLVPYKSSIFTQLYKPDSDYQEDLEIFQPFAKGCLGYEVL</sequence>
<feature type="compositionally biased region" description="Polar residues" evidence="1">
    <location>
        <begin position="8"/>
        <end position="19"/>
    </location>
</feature>
<dbReference type="OrthoDB" id="9989103at2759"/>
<dbReference type="Gene3D" id="2.40.50.90">
    <property type="match status" value="1"/>
</dbReference>
<dbReference type="Gene3D" id="2.30.30.140">
    <property type="match status" value="1"/>
</dbReference>
<name>A0A0N5CUF9_THECL</name>
<dbReference type="PANTHER" id="PTHR16442">
    <property type="entry name" value="RING FINGER PROTEIN 17"/>
    <property type="match status" value="1"/>
</dbReference>
<feature type="domain" description="Tudor" evidence="2">
    <location>
        <begin position="119"/>
        <end position="226"/>
    </location>
</feature>
<protein>
    <submittedName>
        <fullName evidence="5">Tudor domain-containing protein</fullName>
    </submittedName>
</protein>
<evidence type="ECO:0000256" key="1">
    <source>
        <dbReference type="SAM" id="MobiDB-lite"/>
    </source>
</evidence>
<dbReference type="OMA" id="YLHSEYH"/>
<evidence type="ECO:0000313" key="5">
    <source>
        <dbReference type="WBParaSite" id="TCLT_0000390101-mRNA-1"/>
    </source>
</evidence>
<proteinExistence type="predicted"/>
<dbReference type="WBParaSite" id="TCLT_0000390101-mRNA-1">
    <property type="protein sequence ID" value="TCLT_0000390101-mRNA-1"/>
    <property type="gene ID" value="TCLT_0000390101"/>
</dbReference>
<dbReference type="Pfam" id="PF00567">
    <property type="entry name" value="TUDOR"/>
    <property type="match status" value="1"/>
</dbReference>
<dbReference type="InterPro" id="IPR002999">
    <property type="entry name" value="Tudor"/>
</dbReference>
<dbReference type="InterPro" id="IPR035437">
    <property type="entry name" value="SNase_OB-fold_sf"/>
</dbReference>
<keyword evidence="4" id="KW-1185">Reference proteome</keyword>
<dbReference type="STRING" id="103827.A0A0N5CUF9"/>
<dbReference type="SUPFAM" id="SSF63748">
    <property type="entry name" value="Tudor/PWWP/MBT"/>
    <property type="match status" value="1"/>
</dbReference>
<dbReference type="Proteomes" id="UP000276776">
    <property type="component" value="Unassembled WGS sequence"/>
</dbReference>
<dbReference type="EMBL" id="UYYF01004269">
    <property type="protein sequence ID" value="VDN00919.1"/>
    <property type="molecule type" value="Genomic_DNA"/>
</dbReference>
<dbReference type="PANTHER" id="PTHR16442:SF1">
    <property type="entry name" value="RING FINGER PROTEIN 17"/>
    <property type="match status" value="1"/>
</dbReference>
<evidence type="ECO:0000259" key="2">
    <source>
        <dbReference type="Pfam" id="PF00567"/>
    </source>
</evidence>
<evidence type="ECO:0000313" key="3">
    <source>
        <dbReference type="EMBL" id="VDN00919.1"/>
    </source>
</evidence>
<reference evidence="5" key="1">
    <citation type="submission" date="2017-02" db="UniProtKB">
        <authorList>
            <consortium name="WormBaseParasite"/>
        </authorList>
    </citation>
    <scope>IDENTIFICATION</scope>
</reference>
<dbReference type="AlphaFoldDB" id="A0A0N5CUF9"/>
<dbReference type="GO" id="GO:0005737">
    <property type="term" value="C:cytoplasm"/>
    <property type="evidence" value="ECO:0007669"/>
    <property type="project" value="UniProtKB-ARBA"/>
</dbReference>
<gene>
    <name evidence="3" type="ORF">TCLT_LOCUS3890</name>
</gene>
<reference evidence="3 4" key="2">
    <citation type="submission" date="2018-11" db="EMBL/GenBank/DDBJ databases">
        <authorList>
            <consortium name="Pathogen Informatics"/>
        </authorList>
    </citation>
    <scope>NUCLEOTIDE SEQUENCE [LARGE SCALE GENOMIC DNA]</scope>
</reference>